<name>A0A521EXS0_9BACT</name>
<evidence type="ECO:0000256" key="1">
    <source>
        <dbReference type="SAM" id="MobiDB-lite"/>
    </source>
</evidence>
<feature type="domain" description="SPOR" evidence="2">
    <location>
        <begin position="1002"/>
        <end position="1081"/>
    </location>
</feature>
<dbReference type="GO" id="GO:0042834">
    <property type="term" value="F:peptidoglycan binding"/>
    <property type="evidence" value="ECO:0007669"/>
    <property type="project" value="InterPro"/>
</dbReference>
<dbReference type="Pfam" id="PF05036">
    <property type="entry name" value="SPOR"/>
    <property type="match status" value="1"/>
</dbReference>
<evidence type="ECO:0000313" key="4">
    <source>
        <dbReference type="Proteomes" id="UP000317557"/>
    </source>
</evidence>
<protein>
    <submittedName>
        <fullName evidence="3">Sporulation related domain-containing protein</fullName>
    </submittedName>
</protein>
<dbReference type="AlphaFoldDB" id="A0A521EXS0"/>
<evidence type="ECO:0000313" key="3">
    <source>
        <dbReference type="EMBL" id="SMO88734.1"/>
    </source>
</evidence>
<dbReference type="Gene3D" id="3.30.70.1070">
    <property type="entry name" value="Sporulation related repeat"/>
    <property type="match status" value="1"/>
</dbReference>
<dbReference type="OrthoDB" id="1521722at2"/>
<sequence length="1171" mass="133372">MQNFWRFAIIGSAIVGLCSIEAFWKPLQAQNEDPEEFEVYLDFRHRGVINTVVITYYRDNEFFLPVSELFSLFSIDHRSEGLNIAGQFGVDQIPYLINFESNVIRFGEQRTEISSVDYIHKELDSYLRADIFAEAFDLDFTIDFNNLTLNLETFRELPAIAEAMRRQRRQLADQNQFREQRYDLRYDRERPFLDAGFIDYNLSSNVSTSQNVYNFNTNVGFQLYGGDLQGAIFGSYSDEFGNFGTNNLRWRYMYRDQSWLSKLTIGQTTTDGVTRSQYTGIRLTNEPIEPRRLFDEFEIEGNTIPDSEVELYLNNALIDFQQADEMGDYRFLTPITYGTSRLNLRIYGPTGQIIERAQRIQVPFTFQPEGVFNYTLNAGRLDNPILGSTELSYTAQGTGSYGLTDWLTAKAGVEYYEDYHEELPTFTSSLSSRILKKYILTAEVASEVYYRGIFSAIYPNSASINIDYTDFMEGSNVGFYNPSNDQKRITASVFYPVELLGIPISVRASTFSRIRESANTATVRLDANMRLGKLNLRLGYSDRYTGTIDLLNPTQTAYMEGAATYNISRNRNLPAYMRGVFLRASMRYQPNLQQVDNAEFLLSRHVFQQGRFQVAAGRNFTGGFNTIRFSMVIDFGKVRTNSTYSNIRNTGNFTQNVRGSIGYDSNYDNFIFTSRDQVGRSGTAVKLYVDNNGNNSYDSEDEEINANAVRVQRSGAQTVMKNGVLYLTQMQPYYYYNLEMNKGALANPMLVPEFEQFGLITDPNRFKKVEIPFYMSGVMEGVVERRYADGSTRGVAGLRLLLREEEGDYEEEIRTFSDGSFYSYEIPPGRYYMVVDSGNLTKLGVKSVPDTLRFEIEAIPEGDFVEGLNFLLVPEEQNEESSSDALQGEQTGMGRGDDPVNIREGASEEYNIGTESIESGKQEYCVQVSSVETLSRASSVANQLNKEQAHVIMHEATGLYMVRTKSYQSLGEVSSVFDAVSEDQKEAALVTNCGYDSSARKINVPNSYSVQFGAFSNANRARAYLSELEKAYGVSKVFVEQDPENKLYMVRAGNFDSEEAAEDYKREQLESTDLESLFISKSEREIPTLNSSFEYRLQLGVFENKSEATSYARKIKDTFGIESKILIDEARSAFLVTKEKFSNKEEMLSIKEKMNAHQNFLDPIPHLIQQD</sequence>
<keyword evidence="4" id="KW-1185">Reference proteome</keyword>
<accession>A0A521EXS0</accession>
<dbReference type="RefSeq" id="WP_142455489.1">
    <property type="nucleotide sequence ID" value="NZ_FXTP01000014.1"/>
</dbReference>
<feature type="region of interest" description="Disordered" evidence="1">
    <location>
        <begin position="876"/>
        <end position="902"/>
    </location>
</feature>
<gene>
    <name evidence="3" type="ORF">SAMN06265219_11430</name>
</gene>
<dbReference type="SUPFAM" id="SSF110997">
    <property type="entry name" value="Sporulation related repeat"/>
    <property type="match status" value="1"/>
</dbReference>
<dbReference type="PROSITE" id="PS51724">
    <property type="entry name" value="SPOR"/>
    <property type="match status" value="1"/>
</dbReference>
<dbReference type="PANTHER" id="PTHR34183:SF8">
    <property type="entry name" value="ENDOLYTIC PEPTIDOGLYCAN TRANSGLYCOSYLASE RLPA-RELATED"/>
    <property type="match status" value="1"/>
</dbReference>
<dbReference type="Proteomes" id="UP000317557">
    <property type="component" value="Unassembled WGS sequence"/>
</dbReference>
<reference evidence="3 4" key="1">
    <citation type="submission" date="2017-05" db="EMBL/GenBank/DDBJ databases">
        <authorList>
            <person name="Varghese N."/>
            <person name="Submissions S."/>
        </authorList>
    </citation>
    <scope>NUCLEOTIDE SEQUENCE [LARGE SCALE GENOMIC DNA]</scope>
    <source>
        <strain evidence="3 4">DSM 21985</strain>
    </source>
</reference>
<dbReference type="PANTHER" id="PTHR34183">
    <property type="entry name" value="ENDOLYTIC PEPTIDOGLYCAN TRANSGLYCOSYLASE RLPA"/>
    <property type="match status" value="1"/>
</dbReference>
<dbReference type="InterPro" id="IPR007730">
    <property type="entry name" value="SPOR-like_dom"/>
</dbReference>
<organism evidence="3 4">
    <name type="scientific">Gracilimonas mengyeensis</name>
    <dbReference type="NCBI Taxonomy" id="1302730"/>
    <lineage>
        <taxon>Bacteria</taxon>
        <taxon>Pseudomonadati</taxon>
        <taxon>Balneolota</taxon>
        <taxon>Balneolia</taxon>
        <taxon>Balneolales</taxon>
        <taxon>Balneolaceae</taxon>
        <taxon>Gracilimonas</taxon>
    </lineage>
</organism>
<proteinExistence type="predicted"/>
<evidence type="ECO:0000259" key="2">
    <source>
        <dbReference type="PROSITE" id="PS51724"/>
    </source>
</evidence>
<dbReference type="InterPro" id="IPR036680">
    <property type="entry name" value="SPOR-like_sf"/>
</dbReference>
<dbReference type="EMBL" id="FXTP01000014">
    <property type="protein sequence ID" value="SMO88734.1"/>
    <property type="molecule type" value="Genomic_DNA"/>
</dbReference>